<name>A0AAW5QU72_9HYPH</name>
<organism evidence="3 4">
    <name type="scientific">Microbaculum marinisediminis</name>
    <dbReference type="NCBI Taxonomy" id="2931392"/>
    <lineage>
        <taxon>Bacteria</taxon>
        <taxon>Pseudomonadati</taxon>
        <taxon>Pseudomonadota</taxon>
        <taxon>Alphaproteobacteria</taxon>
        <taxon>Hyphomicrobiales</taxon>
        <taxon>Tepidamorphaceae</taxon>
        <taxon>Microbaculum</taxon>
    </lineage>
</organism>
<keyword evidence="4" id="KW-1185">Reference proteome</keyword>
<dbReference type="RefSeq" id="WP_261614121.1">
    <property type="nucleotide sequence ID" value="NZ_JALIDZ010000001.1"/>
</dbReference>
<feature type="signal peptide" evidence="1">
    <location>
        <begin position="1"/>
        <end position="22"/>
    </location>
</feature>
<dbReference type="EMBL" id="JALIDZ010000001">
    <property type="protein sequence ID" value="MCT8970555.1"/>
    <property type="molecule type" value="Genomic_DNA"/>
</dbReference>
<evidence type="ECO:0000313" key="3">
    <source>
        <dbReference type="EMBL" id="MCT8970555.1"/>
    </source>
</evidence>
<protein>
    <submittedName>
        <fullName evidence="3">DUF2147 domain-containing protein</fullName>
    </submittedName>
</protein>
<keyword evidence="1" id="KW-0732">Signal</keyword>
<dbReference type="Proteomes" id="UP001320898">
    <property type="component" value="Unassembled WGS sequence"/>
</dbReference>
<feature type="chain" id="PRO_5043666660" evidence="1">
    <location>
        <begin position="23"/>
        <end position="146"/>
    </location>
</feature>
<accession>A0AAW5QU72</accession>
<dbReference type="AlphaFoldDB" id="A0AAW5QU72"/>
<evidence type="ECO:0000256" key="1">
    <source>
        <dbReference type="SAM" id="SignalP"/>
    </source>
</evidence>
<dbReference type="InterPro" id="IPR019223">
    <property type="entry name" value="DUF2147"/>
</dbReference>
<evidence type="ECO:0000313" key="4">
    <source>
        <dbReference type="Proteomes" id="UP001320898"/>
    </source>
</evidence>
<proteinExistence type="predicted"/>
<dbReference type="Gene3D" id="2.40.128.520">
    <property type="match status" value="1"/>
</dbReference>
<dbReference type="PANTHER" id="PTHR36919">
    <property type="entry name" value="BLR1215 PROTEIN"/>
    <property type="match status" value="1"/>
</dbReference>
<gene>
    <name evidence="3" type="ORF">MUB46_01665</name>
</gene>
<sequence length="146" mass="16486">MRMISFAYAVLIALLCTTAAGAESQTPVGTWLHANRRIQVEIYPCGNVLCGRIVWFKWPNDAQGVPLVDLKNRNPALRSRPLLGLTVLRGLRRAGQNTWTDGRIYNPDDGVDYQAEMSMRDDNTLRLRAYVLLRTLGKTLIWTRVG</sequence>
<evidence type="ECO:0000259" key="2">
    <source>
        <dbReference type="Pfam" id="PF09917"/>
    </source>
</evidence>
<dbReference type="Pfam" id="PF09917">
    <property type="entry name" value="DUF2147"/>
    <property type="match status" value="1"/>
</dbReference>
<reference evidence="3 4" key="1">
    <citation type="submission" date="2022-04" db="EMBL/GenBank/DDBJ databases">
        <authorList>
            <person name="Ye Y.-Q."/>
            <person name="Du Z.-J."/>
        </authorList>
    </citation>
    <scope>NUCLEOTIDE SEQUENCE [LARGE SCALE GENOMIC DNA]</scope>
    <source>
        <strain evidence="3 4">A6E488</strain>
    </source>
</reference>
<dbReference type="PANTHER" id="PTHR36919:SF2">
    <property type="entry name" value="BLL6627 PROTEIN"/>
    <property type="match status" value="1"/>
</dbReference>
<feature type="domain" description="DUF2147" evidence="2">
    <location>
        <begin position="29"/>
        <end position="144"/>
    </location>
</feature>
<comment type="caution">
    <text evidence="3">The sequence shown here is derived from an EMBL/GenBank/DDBJ whole genome shotgun (WGS) entry which is preliminary data.</text>
</comment>